<keyword evidence="2" id="KW-1185">Reference proteome</keyword>
<organism evidence="1 2">
    <name type="scientific">Microvirga terrestris</name>
    <dbReference type="NCBI Taxonomy" id="2791024"/>
    <lineage>
        <taxon>Bacteria</taxon>
        <taxon>Pseudomonadati</taxon>
        <taxon>Pseudomonadota</taxon>
        <taxon>Alphaproteobacteria</taxon>
        <taxon>Hyphomicrobiales</taxon>
        <taxon>Methylobacteriaceae</taxon>
        <taxon>Microvirga</taxon>
    </lineage>
</organism>
<comment type="caution">
    <text evidence="1">The sequence shown here is derived from an EMBL/GenBank/DDBJ whole genome shotgun (WGS) entry which is preliminary data.</text>
</comment>
<evidence type="ECO:0000313" key="2">
    <source>
        <dbReference type="Proteomes" id="UP000611708"/>
    </source>
</evidence>
<sequence length="45" mass="5015">MAQILSYCTTKLFSHAILPLVMIKPQQVASANDDDPLAPFPSVWR</sequence>
<accession>A0ABS0HTF5</accession>
<evidence type="ECO:0000313" key="1">
    <source>
        <dbReference type="EMBL" id="MBF9196769.1"/>
    </source>
</evidence>
<protein>
    <submittedName>
        <fullName evidence="1">Uncharacterized protein</fullName>
    </submittedName>
</protein>
<dbReference type="EMBL" id="JADQDN010000005">
    <property type="protein sequence ID" value="MBF9196769.1"/>
    <property type="molecule type" value="Genomic_DNA"/>
</dbReference>
<dbReference type="RefSeq" id="WP_196264138.1">
    <property type="nucleotide sequence ID" value="NZ_JADQDN010000005.1"/>
</dbReference>
<reference evidence="1 2" key="1">
    <citation type="submission" date="2020-11" db="EMBL/GenBank/DDBJ databases">
        <authorList>
            <person name="Kim M.K."/>
        </authorList>
    </citation>
    <scope>NUCLEOTIDE SEQUENCE [LARGE SCALE GENOMIC DNA]</scope>
    <source>
        <strain evidence="1 2">BT290</strain>
    </source>
</reference>
<proteinExistence type="predicted"/>
<name>A0ABS0HTF5_9HYPH</name>
<dbReference type="Proteomes" id="UP000611708">
    <property type="component" value="Unassembled WGS sequence"/>
</dbReference>
<gene>
    <name evidence="1" type="ORF">I2H36_12010</name>
</gene>